<protein>
    <submittedName>
        <fullName evidence="2">Uncharacterized protein</fullName>
    </submittedName>
</protein>
<evidence type="ECO:0000256" key="1">
    <source>
        <dbReference type="SAM" id="MobiDB-lite"/>
    </source>
</evidence>
<comment type="caution">
    <text evidence="2">The sequence shown here is derived from an EMBL/GenBank/DDBJ whole genome shotgun (WGS) entry which is preliminary data.</text>
</comment>
<accession>I0ZA74</accession>
<dbReference type="GeneID" id="17045558"/>
<dbReference type="EMBL" id="AGSI01000001">
    <property type="protein sequence ID" value="EIE27543.1"/>
    <property type="molecule type" value="Genomic_DNA"/>
</dbReference>
<keyword evidence="3" id="KW-1185">Reference proteome</keyword>
<evidence type="ECO:0000313" key="3">
    <source>
        <dbReference type="Proteomes" id="UP000007264"/>
    </source>
</evidence>
<dbReference type="RefSeq" id="XP_005652087.1">
    <property type="nucleotide sequence ID" value="XM_005652030.1"/>
</dbReference>
<name>I0ZA74_COCSC</name>
<reference evidence="2 3" key="1">
    <citation type="journal article" date="2012" name="Genome Biol.">
        <title>The genome of the polar eukaryotic microalga coccomyxa subellipsoidea reveals traits of cold adaptation.</title>
        <authorList>
            <person name="Blanc G."/>
            <person name="Agarkova I."/>
            <person name="Grimwood J."/>
            <person name="Kuo A."/>
            <person name="Brueggeman A."/>
            <person name="Dunigan D."/>
            <person name="Gurnon J."/>
            <person name="Ladunga I."/>
            <person name="Lindquist E."/>
            <person name="Lucas S."/>
            <person name="Pangilinan J."/>
            <person name="Proschold T."/>
            <person name="Salamov A."/>
            <person name="Schmutz J."/>
            <person name="Weeks D."/>
            <person name="Yamada T."/>
            <person name="Claverie J.M."/>
            <person name="Grigoriev I."/>
            <person name="Van Etten J."/>
            <person name="Lomsadze A."/>
            <person name="Borodovsky M."/>
        </authorList>
    </citation>
    <scope>NUCLEOTIDE SEQUENCE [LARGE SCALE GENOMIC DNA]</scope>
    <source>
        <strain evidence="2 3">C-169</strain>
    </source>
</reference>
<dbReference type="KEGG" id="csl:COCSUDRAFT_32037"/>
<evidence type="ECO:0000313" key="2">
    <source>
        <dbReference type="EMBL" id="EIE27543.1"/>
    </source>
</evidence>
<proteinExistence type="predicted"/>
<feature type="region of interest" description="Disordered" evidence="1">
    <location>
        <begin position="1"/>
        <end position="26"/>
    </location>
</feature>
<dbReference type="AlphaFoldDB" id="I0ZA74"/>
<sequence>MDNSSTPSNPPVHTCIFSRGASPSDTSKSALIFTSSQNKTKNREHGWANKTCQSIKIGQCGTRPREDHQFGAVMRKLEGIVLTRFCLF</sequence>
<gene>
    <name evidence="2" type="ORF">COCSUDRAFT_32037</name>
</gene>
<dbReference type="Proteomes" id="UP000007264">
    <property type="component" value="Unassembled WGS sequence"/>
</dbReference>
<organism evidence="2 3">
    <name type="scientific">Coccomyxa subellipsoidea (strain C-169)</name>
    <name type="common">Green microalga</name>
    <dbReference type="NCBI Taxonomy" id="574566"/>
    <lineage>
        <taxon>Eukaryota</taxon>
        <taxon>Viridiplantae</taxon>
        <taxon>Chlorophyta</taxon>
        <taxon>core chlorophytes</taxon>
        <taxon>Trebouxiophyceae</taxon>
        <taxon>Trebouxiophyceae incertae sedis</taxon>
        <taxon>Coccomyxaceae</taxon>
        <taxon>Coccomyxa</taxon>
        <taxon>Coccomyxa subellipsoidea</taxon>
    </lineage>
</organism>